<evidence type="ECO:0000313" key="3">
    <source>
        <dbReference type="EMBL" id="MBB6126442.1"/>
    </source>
</evidence>
<proteinExistence type="predicted"/>
<sequence>MLQYNINWVKFGTGIIFSVILSLSVHIVMLQSMNVAFPDLAIITTPYKFISRGISVLSLLFFWELADKKIGYSFAKKWILLVILDAMLTETLFRGPFMNGYCTKSISFMLISNIPKLMTTAVTCGLIVFTAPRLNKFFLKCLAAAAIVAISMFVAGPLIETAWKPVMNTIAHLAPTGEWCKLPYGPEVLVPAYISFIEPVIACVIMAMLIWDQLSPTRWFRYLLFILIVLAIRNQLLLPIFYAVLGKGIFVMNLASEGQFALEAIVLAITAGFTFEWSLKR</sequence>
<protein>
    <submittedName>
        <fullName evidence="3">Uncharacterized protein</fullName>
    </submittedName>
</protein>
<organism evidence="3 5">
    <name type="scientific">Mucilaginibacter lappiensis</name>
    <dbReference type="NCBI Taxonomy" id="354630"/>
    <lineage>
        <taxon>Bacteria</taxon>
        <taxon>Pseudomonadati</taxon>
        <taxon>Bacteroidota</taxon>
        <taxon>Sphingobacteriia</taxon>
        <taxon>Sphingobacteriales</taxon>
        <taxon>Sphingobacteriaceae</taxon>
        <taxon>Mucilaginibacter</taxon>
    </lineage>
</organism>
<dbReference type="STRING" id="354630.SAMN05421821_101793"/>
<dbReference type="RefSeq" id="WP_076370531.1">
    <property type="nucleotide sequence ID" value="NZ_FTMG01000001.1"/>
</dbReference>
<dbReference type="OrthoDB" id="8690383at2"/>
<evidence type="ECO:0000313" key="2">
    <source>
        <dbReference type="EMBL" id="MBB6107283.1"/>
    </source>
</evidence>
<feature type="transmembrane region" description="Helical" evidence="1">
    <location>
        <begin position="192"/>
        <end position="211"/>
    </location>
</feature>
<name>A0A1N6QAX7_9SPHI</name>
<dbReference type="EMBL" id="JACHCA010000001">
    <property type="protein sequence ID" value="MBB6126442.1"/>
    <property type="molecule type" value="Genomic_DNA"/>
</dbReference>
<reference evidence="4 5" key="1">
    <citation type="submission" date="2020-08" db="EMBL/GenBank/DDBJ databases">
        <title>Genomic Encyclopedia of Type Strains, Phase IV (KMG-V): Genome sequencing to study the core and pangenomes of soil and plant-associated prokaryotes.</title>
        <authorList>
            <person name="Whitman W."/>
        </authorList>
    </citation>
    <scope>NUCLEOTIDE SEQUENCE [LARGE SCALE GENOMIC DNA]</scope>
    <source>
        <strain evidence="2 4">ANJLi2</strain>
        <strain evidence="3 5">MP601</strain>
    </source>
</reference>
<gene>
    <name evidence="3" type="ORF">HDF22_000543</name>
    <name evidence="2" type="ORF">HDF23_000013</name>
</gene>
<evidence type="ECO:0000313" key="5">
    <source>
        <dbReference type="Proteomes" id="UP000548326"/>
    </source>
</evidence>
<feature type="transmembrane region" description="Helical" evidence="1">
    <location>
        <begin position="78"/>
        <end position="97"/>
    </location>
</feature>
<keyword evidence="1" id="KW-1133">Transmembrane helix</keyword>
<evidence type="ECO:0000256" key="1">
    <source>
        <dbReference type="SAM" id="Phobius"/>
    </source>
</evidence>
<keyword evidence="4" id="KW-1185">Reference proteome</keyword>
<feature type="transmembrane region" description="Helical" evidence="1">
    <location>
        <begin position="223"/>
        <end position="245"/>
    </location>
</feature>
<evidence type="ECO:0000313" key="4">
    <source>
        <dbReference type="Proteomes" id="UP000541583"/>
    </source>
</evidence>
<dbReference type="EMBL" id="JACHCB010000001">
    <property type="protein sequence ID" value="MBB6107283.1"/>
    <property type="molecule type" value="Genomic_DNA"/>
</dbReference>
<feature type="transmembrane region" description="Helical" evidence="1">
    <location>
        <begin position="109"/>
        <end position="130"/>
    </location>
</feature>
<dbReference type="Proteomes" id="UP000548326">
    <property type="component" value="Unassembled WGS sequence"/>
</dbReference>
<dbReference type="Proteomes" id="UP000541583">
    <property type="component" value="Unassembled WGS sequence"/>
</dbReference>
<comment type="caution">
    <text evidence="3">The sequence shown here is derived from an EMBL/GenBank/DDBJ whole genome shotgun (WGS) entry which is preliminary data.</text>
</comment>
<feature type="transmembrane region" description="Helical" evidence="1">
    <location>
        <begin position="7"/>
        <end position="29"/>
    </location>
</feature>
<feature type="transmembrane region" description="Helical" evidence="1">
    <location>
        <begin position="137"/>
        <end position="159"/>
    </location>
</feature>
<accession>A0A1N6QAX7</accession>
<feature type="transmembrane region" description="Helical" evidence="1">
    <location>
        <begin position="49"/>
        <end position="66"/>
    </location>
</feature>
<keyword evidence="1" id="KW-0472">Membrane</keyword>
<feature type="transmembrane region" description="Helical" evidence="1">
    <location>
        <begin position="260"/>
        <end position="279"/>
    </location>
</feature>
<keyword evidence="1" id="KW-0812">Transmembrane</keyword>
<dbReference type="AlphaFoldDB" id="A0A1N6QAX7"/>